<dbReference type="AlphaFoldDB" id="A0AAN1JN63"/>
<feature type="region of interest" description="Disordered" evidence="1">
    <location>
        <begin position="43"/>
        <end position="63"/>
    </location>
</feature>
<dbReference type="RefSeq" id="WP_103154311.1">
    <property type="nucleotide sequence ID" value="NZ_CP026108.1"/>
</dbReference>
<organism evidence="2 3">
    <name type="scientific">Paraburkholderia hospita</name>
    <dbReference type="NCBI Taxonomy" id="169430"/>
    <lineage>
        <taxon>Bacteria</taxon>
        <taxon>Pseudomonadati</taxon>
        <taxon>Pseudomonadota</taxon>
        <taxon>Betaproteobacteria</taxon>
        <taxon>Burkholderiales</taxon>
        <taxon>Burkholderiaceae</taxon>
        <taxon>Paraburkholderia</taxon>
    </lineage>
</organism>
<reference evidence="2 3" key="1">
    <citation type="submission" date="2018-01" db="EMBL/GenBank/DDBJ databases">
        <title>Species boundaries and ecological features among Paraburkholderia terrae DSMZ17804T, P. hospita DSMZ17164T and P. caribensis DSMZ13236T.</title>
        <authorList>
            <person name="Pratama A.A."/>
        </authorList>
    </citation>
    <scope>NUCLEOTIDE SEQUENCE [LARGE SCALE GENOMIC DNA]</scope>
    <source>
        <strain evidence="2 3">DSM 17164</strain>
    </source>
</reference>
<evidence type="ECO:0000313" key="2">
    <source>
        <dbReference type="EMBL" id="AUT76082.1"/>
    </source>
</evidence>
<proteinExistence type="predicted"/>
<gene>
    <name evidence="2" type="ORF">C2L64_48640</name>
</gene>
<dbReference type="GeneID" id="55536124"/>
<dbReference type="Proteomes" id="UP000236649">
    <property type="component" value="Chromosome 4"/>
</dbReference>
<evidence type="ECO:0000256" key="1">
    <source>
        <dbReference type="SAM" id="MobiDB-lite"/>
    </source>
</evidence>
<name>A0AAN1JN63_9BURK</name>
<accession>A0AAN1JN63</accession>
<sequence length="63" mass="7222">MRKLIVEMDGLCGAVQRAWRDETRSNLVALERLRILFNDERSRHGVLSSESPPAPPDAMNRYP</sequence>
<dbReference type="EMBL" id="CP026108">
    <property type="protein sequence ID" value="AUT76082.1"/>
    <property type="molecule type" value="Genomic_DNA"/>
</dbReference>
<evidence type="ECO:0000313" key="3">
    <source>
        <dbReference type="Proteomes" id="UP000236649"/>
    </source>
</evidence>
<dbReference type="KEGG" id="phs:C2L64_48640"/>
<protein>
    <submittedName>
        <fullName evidence="2">Uncharacterized protein</fullName>
    </submittedName>
</protein>